<dbReference type="SUPFAM" id="SSF52540">
    <property type="entry name" value="P-loop containing nucleoside triphosphate hydrolases"/>
    <property type="match status" value="1"/>
</dbReference>
<gene>
    <name evidence="14" type="ORF">GF068_40940</name>
</gene>
<dbReference type="GO" id="GO:0005524">
    <property type="term" value="F:ATP binding"/>
    <property type="evidence" value="ECO:0007669"/>
    <property type="project" value="UniProtKB-KW"/>
</dbReference>
<evidence type="ECO:0000256" key="3">
    <source>
        <dbReference type="ARBA" id="ARBA00022491"/>
    </source>
</evidence>
<protein>
    <submittedName>
        <fullName evidence="14">AAA domain-containing protein</fullName>
    </submittedName>
</protein>
<proteinExistence type="predicted"/>
<keyword evidence="15" id="KW-1185">Reference proteome</keyword>
<evidence type="ECO:0000259" key="13">
    <source>
        <dbReference type="PROSITE" id="PS50045"/>
    </source>
</evidence>
<keyword evidence="9" id="KW-0238">DNA-binding</keyword>
<dbReference type="Gene3D" id="3.40.50.300">
    <property type="entry name" value="P-loop containing nucleotide triphosphate hydrolases"/>
    <property type="match status" value="1"/>
</dbReference>
<dbReference type="SUPFAM" id="SSF46689">
    <property type="entry name" value="Homeodomain-like"/>
    <property type="match status" value="1"/>
</dbReference>
<dbReference type="OrthoDB" id="5496254at2"/>
<evidence type="ECO:0000256" key="11">
    <source>
        <dbReference type="ARBA" id="ARBA00023163"/>
    </source>
</evidence>
<keyword evidence="7" id="KW-0902">Two-component regulatory system</keyword>
<evidence type="ECO:0000256" key="4">
    <source>
        <dbReference type="ARBA" id="ARBA00022553"/>
    </source>
</evidence>
<evidence type="ECO:0000256" key="7">
    <source>
        <dbReference type="ARBA" id="ARBA00023012"/>
    </source>
</evidence>
<dbReference type="InterPro" id="IPR003593">
    <property type="entry name" value="AAA+_ATPase"/>
</dbReference>
<dbReference type="Proteomes" id="UP000440224">
    <property type="component" value="Unassembled WGS sequence"/>
</dbReference>
<dbReference type="Pfam" id="PF25601">
    <property type="entry name" value="AAA_lid_14"/>
    <property type="match status" value="1"/>
</dbReference>
<sequence>MQQSSSGEPKPSKLAQAALDPPRLKAMVRVFLGNPFFDRVPGGVSGLLDVSISEIIEIASKLVLDGHPRDARRLLLAAGHHRIISPSSDGHINPFALLGDAAIKQMGVDKGDVQSLLYAALRVSHELKAFVGVSEQAQRVRAAAWAACFGHSLEDTLALRDAICDQNVLILGETGTGKELIARAIQQGALGRGGSSTPMQVVNAAALPGELVESELFGHEEGAFTGAVKSRKGKIVEADGGTIFLDELGDLSFPVQAKLLRAIETNRITPVGSNKEVHVNVRYIAATSRPIEEMVERATFRRDLYERLAGYVIKIPPLRHRPEDIAPIGLQLVEKFMDERRELSSVLRGFGDDAKAWVQNEAGSRPWPGNVRELENTLRSWLLGMHAHEGPTRSGKKEESPDPAIPKRILQNKTSLDDVRDWYVRRVLNSVRGNKSEASRILGIDRGTLQRIIKGEGGTDDDA</sequence>
<dbReference type="EMBL" id="WJIE01000027">
    <property type="protein sequence ID" value="MRG98235.1"/>
    <property type="molecule type" value="Genomic_DNA"/>
</dbReference>
<keyword evidence="3" id="KW-0678">Repressor</keyword>
<dbReference type="Pfam" id="PF02954">
    <property type="entry name" value="HTH_8"/>
    <property type="match status" value="1"/>
</dbReference>
<comment type="caution">
    <text evidence="14">The sequence shown here is derived from an EMBL/GenBank/DDBJ whole genome shotgun (WGS) entry which is preliminary data.</text>
</comment>
<dbReference type="GO" id="GO:0006355">
    <property type="term" value="P:regulation of DNA-templated transcription"/>
    <property type="evidence" value="ECO:0007669"/>
    <property type="project" value="InterPro"/>
</dbReference>
<dbReference type="InterPro" id="IPR002078">
    <property type="entry name" value="Sigma_54_int"/>
</dbReference>
<dbReference type="PANTHER" id="PTHR32071:SF95">
    <property type="entry name" value="DNA-BINDING TRANSCRIPTIONAL REGULATOR NTRC"/>
    <property type="match status" value="1"/>
</dbReference>
<evidence type="ECO:0000256" key="8">
    <source>
        <dbReference type="ARBA" id="ARBA00023015"/>
    </source>
</evidence>
<dbReference type="GO" id="GO:0005737">
    <property type="term" value="C:cytoplasm"/>
    <property type="evidence" value="ECO:0007669"/>
    <property type="project" value="UniProtKB-SubCell"/>
</dbReference>
<name>A0A6N7Q6B9_9BACT</name>
<keyword evidence="5" id="KW-0547">Nucleotide-binding</keyword>
<dbReference type="InterPro" id="IPR025944">
    <property type="entry name" value="Sigma_54_int_dom_CS"/>
</dbReference>
<dbReference type="PROSITE" id="PS00676">
    <property type="entry name" value="SIGMA54_INTERACT_2"/>
    <property type="match status" value="1"/>
</dbReference>
<evidence type="ECO:0000256" key="5">
    <source>
        <dbReference type="ARBA" id="ARBA00022741"/>
    </source>
</evidence>
<dbReference type="Gene3D" id="1.10.8.60">
    <property type="match status" value="1"/>
</dbReference>
<dbReference type="FunFam" id="3.40.50.300:FF:000006">
    <property type="entry name" value="DNA-binding transcriptional regulator NtrC"/>
    <property type="match status" value="1"/>
</dbReference>
<dbReference type="GO" id="GO:0000160">
    <property type="term" value="P:phosphorelay signal transduction system"/>
    <property type="evidence" value="ECO:0007669"/>
    <property type="project" value="UniProtKB-KW"/>
</dbReference>
<evidence type="ECO:0000313" key="14">
    <source>
        <dbReference type="EMBL" id="MRG98235.1"/>
    </source>
</evidence>
<feature type="region of interest" description="Disordered" evidence="12">
    <location>
        <begin position="387"/>
        <end position="411"/>
    </location>
</feature>
<dbReference type="InterPro" id="IPR025662">
    <property type="entry name" value="Sigma_54_int_dom_ATP-bd_1"/>
</dbReference>
<dbReference type="SMART" id="SM00382">
    <property type="entry name" value="AAA"/>
    <property type="match status" value="1"/>
</dbReference>
<evidence type="ECO:0000256" key="2">
    <source>
        <dbReference type="ARBA" id="ARBA00022490"/>
    </source>
</evidence>
<dbReference type="AlphaFoldDB" id="A0A6N7Q6B9"/>
<dbReference type="PROSITE" id="PS50045">
    <property type="entry name" value="SIGMA54_INTERACT_4"/>
    <property type="match status" value="1"/>
</dbReference>
<dbReference type="InterPro" id="IPR027417">
    <property type="entry name" value="P-loop_NTPase"/>
</dbReference>
<keyword evidence="6" id="KW-0067">ATP-binding</keyword>
<dbReference type="PANTHER" id="PTHR32071">
    <property type="entry name" value="TRANSCRIPTIONAL REGULATORY PROTEIN"/>
    <property type="match status" value="1"/>
</dbReference>
<dbReference type="InterPro" id="IPR009057">
    <property type="entry name" value="Homeodomain-like_sf"/>
</dbReference>
<evidence type="ECO:0000256" key="9">
    <source>
        <dbReference type="ARBA" id="ARBA00023125"/>
    </source>
</evidence>
<keyword evidence="2" id="KW-0963">Cytoplasm</keyword>
<dbReference type="PROSITE" id="PS00675">
    <property type="entry name" value="SIGMA54_INTERACT_1"/>
    <property type="match status" value="1"/>
</dbReference>
<keyword evidence="10" id="KW-0010">Activator</keyword>
<keyword evidence="4" id="KW-0597">Phosphoprotein</keyword>
<evidence type="ECO:0000256" key="10">
    <source>
        <dbReference type="ARBA" id="ARBA00023159"/>
    </source>
</evidence>
<evidence type="ECO:0000256" key="6">
    <source>
        <dbReference type="ARBA" id="ARBA00022840"/>
    </source>
</evidence>
<comment type="subcellular location">
    <subcellularLocation>
        <location evidence="1">Cytoplasm</location>
    </subcellularLocation>
</comment>
<dbReference type="InterPro" id="IPR025943">
    <property type="entry name" value="Sigma_54_int_dom_ATP-bd_2"/>
</dbReference>
<dbReference type="PROSITE" id="PS00688">
    <property type="entry name" value="SIGMA54_INTERACT_3"/>
    <property type="match status" value="1"/>
</dbReference>
<dbReference type="InterPro" id="IPR002197">
    <property type="entry name" value="HTH_Fis"/>
</dbReference>
<evidence type="ECO:0000256" key="1">
    <source>
        <dbReference type="ARBA" id="ARBA00004496"/>
    </source>
</evidence>
<organism evidence="14 15">
    <name type="scientific">Polyangium spumosum</name>
    <dbReference type="NCBI Taxonomy" id="889282"/>
    <lineage>
        <taxon>Bacteria</taxon>
        <taxon>Pseudomonadati</taxon>
        <taxon>Myxococcota</taxon>
        <taxon>Polyangia</taxon>
        <taxon>Polyangiales</taxon>
        <taxon>Polyangiaceae</taxon>
        <taxon>Polyangium</taxon>
    </lineage>
</organism>
<feature type="domain" description="Sigma-54 factor interaction" evidence="13">
    <location>
        <begin position="130"/>
        <end position="383"/>
    </location>
</feature>
<dbReference type="RefSeq" id="WP_153825009.1">
    <property type="nucleotide sequence ID" value="NZ_WJIE01000027.1"/>
</dbReference>
<evidence type="ECO:0000256" key="12">
    <source>
        <dbReference type="SAM" id="MobiDB-lite"/>
    </source>
</evidence>
<dbReference type="GO" id="GO:0043565">
    <property type="term" value="F:sequence-specific DNA binding"/>
    <property type="evidence" value="ECO:0007669"/>
    <property type="project" value="InterPro"/>
</dbReference>
<evidence type="ECO:0000313" key="15">
    <source>
        <dbReference type="Proteomes" id="UP000440224"/>
    </source>
</evidence>
<keyword evidence="11" id="KW-0804">Transcription</keyword>
<dbReference type="Pfam" id="PF00158">
    <property type="entry name" value="Sigma54_activat"/>
    <property type="match status" value="1"/>
</dbReference>
<keyword evidence="8" id="KW-0805">Transcription regulation</keyword>
<accession>A0A6N7Q6B9</accession>
<dbReference type="CDD" id="cd00009">
    <property type="entry name" value="AAA"/>
    <property type="match status" value="1"/>
</dbReference>
<feature type="compositionally biased region" description="Basic and acidic residues" evidence="12">
    <location>
        <begin position="387"/>
        <end position="400"/>
    </location>
</feature>
<reference evidence="14 15" key="1">
    <citation type="submission" date="2019-10" db="EMBL/GenBank/DDBJ databases">
        <title>A soil myxobacterium in the family Polyangiaceae.</title>
        <authorList>
            <person name="Li Y."/>
            <person name="Wang J."/>
        </authorList>
    </citation>
    <scope>NUCLEOTIDE SEQUENCE [LARGE SCALE GENOMIC DNA]</scope>
    <source>
        <strain evidence="14 15">DSM 14734</strain>
    </source>
</reference>
<dbReference type="InterPro" id="IPR058031">
    <property type="entry name" value="AAA_lid_NorR"/>
</dbReference>
<dbReference type="Gene3D" id="1.10.10.60">
    <property type="entry name" value="Homeodomain-like"/>
    <property type="match status" value="1"/>
</dbReference>